<evidence type="ECO:0000313" key="10">
    <source>
        <dbReference type="EMBL" id="SEQ28908.1"/>
    </source>
</evidence>
<dbReference type="GO" id="GO:0005186">
    <property type="term" value="F:pheromone activity"/>
    <property type="evidence" value="ECO:0007669"/>
    <property type="project" value="UniProtKB-KW"/>
</dbReference>
<accession>A0A1H9EV91</accession>
<evidence type="ECO:0000256" key="4">
    <source>
        <dbReference type="ARBA" id="ARBA00023287"/>
    </source>
</evidence>
<evidence type="ECO:0000256" key="9">
    <source>
        <dbReference type="ARBA" id="ARBA00030321"/>
    </source>
</evidence>
<dbReference type="RefSeq" id="WP_008175167.1">
    <property type="nucleotide sequence ID" value="NZ_BJOM01000017.1"/>
</dbReference>
<dbReference type="EMBL" id="FOEL01000004">
    <property type="protein sequence ID" value="SEQ28908.1"/>
    <property type="molecule type" value="Genomic_DNA"/>
</dbReference>
<reference evidence="10 11" key="1">
    <citation type="submission" date="2016-10" db="EMBL/GenBank/DDBJ databases">
        <authorList>
            <person name="Varghese N."/>
            <person name="Submissions S."/>
        </authorList>
    </citation>
    <scope>NUCLEOTIDE SEQUENCE [LARGE SCALE GENOMIC DNA]</scope>
    <source>
        <strain evidence="10 11">TC-13</strain>
    </source>
</reference>
<evidence type="ECO:0000256" key="8">
    <source>
        <dbReference type="ARBA" id="ARBA00029545"/>
    </source>
</evidence>
<dbReference type="AlphaFoldDB" id="A0A1H9EV91"/>
<sequence length="52" mass="5950">MINVIQYLEKNPSLVALLKEQRASLIGISSIEQMAILEAFIDEMNIESEIWN</sequence>
<keyword evidence="5" id="KW-0449">Lipoprotein</keyword>
<comment type="subunit">
    <text evidence="7">Interacts directly with the sensor histidine kinase ComP and stimulates its activity.</text>
</comment>
<evidence type="ECO:0000256" key="3">
    <source>
        <dbReference type="ARBA" id="ARBA00023044"/>
    </source>
</evidence>
<proteinExistence type="predicted"/>
<evidence type="ECO:0000313" key="11">
    <source>
        <dbReference type="Proteomes" id="UP000199410"/>
    </source>
</evidence>
<evidence type="ECO:0000256" key="6">
    <source>
        <dbReference type="ARBA" id="ARBA00023289"/>
    </source>
</evidence>
<keyword evidence="3" id="KW-0588">Pheromone</keyword>
<dbReference type="Pfam" id="PF05952">
    <property type="entry name" value="ComX"/>
    <property type="match status" value="1"/>
</dbReference>
<keyword evidence="6" id="KW-0636">Prenylation</keyword>
<keyword evidence="4" id="KW-0178">Competence</keyword>
<dbReference type="KEGG" id="lfu:HR49_02400"/>
<keyword evidence="2" id="KW-0964">Secreted</keyword>
<evidence type="ECO:0000256" key="2">
    <source>
        <dbReference type="ARBA" id="ARBA00022525"/>
    </source>
</evidence>
<gene>
    <name evidence="10" type="ORF">SAMN02787113_01399</name>
</gene>
<protein>
    <recommendedName>
        <fullName evidence="8">ComX pheromone</fullName>
    </recommendedName>
    <alternativeName>
        <fullName evidence="9">Competence pheromone</fullName>
    </alternativeName>
</protein>
<dbReference type="GO" id="GO:0030420">
    <property type="term" value="P:establishment of competence for transformation"/>
    <property type="evidence" value="ECO:0007669"/>
    <property type="project" value="UniProtKB-KW"/>
</dbReference>
<organism evidence="10 11">
    <name type="scientific">Lysinibacillus fusiformis</name>
    <dbReference type="NCBI Taxonomy" id="28031"/>
    <lineage>
        <taxon>Bacteria</taxon>
        <taxon>Bacillati</taxon>
        <taxon>Bacillota</taxon>
        <taxon>Bacilli</taxon>
        <taxon>Bacillales</taxon>
        <taxon>Bacillaceae</taxon>
        <taxon>Lysinibacillus</taxon>
    </lineage>
</organism>
<comment type="subcellular location">
    <subcellularLocation>
        <location evidence="1">Secreted</location>
    </subcellularLocation>
</comment>
<name>A0A1H9EV91_9BACI</name>
<evidence type="ECO:0000256" key="7">
    <source>
        <dbReference type="ARBA" id="ARBA00029483"/>
    </source>
</evidence>
<dbReference type="GeneID" id="29440051"/>
<evidence type="ECO:0000256" key="1">
    <source>
        <dbReference type="ARBA" id="ARBA00004613"/>
    </source>
</evidence>
<evidence type="ECO:0000256" key="5">
    <source>
        <dbReference type="ARBA" id="ARBA00023288"/>
    </source>
</evidence>
<dbReference type="InterPro" id="IPR009233">
    <property type="entry name" value="Competence_ComX_Bacillus"/>
</dbReference>
<dbReference type="Proteomes" id="UP000199410">
    <property type="component" value="Unassembled WGS sequence"/>
</dbReference>
<dbReference type="GO" id="GO:0005576">
    <property type="term" value="C:extracellular region"/>
    <property type="evidence" value="ECO:0007669"/>
    <property type="project" value="UniProtKB-SubCell"/>
</dbReference>
<comment type="caution">
    <text evidence="10">The sequence shown here is derived from an EMBL/GenBank/DDBJ whole genome shotgun (WGS) entry which is preliminary data.</text>
</comment>